<dbReference type="EC" id="3.2.2.21" evidence="2"/>
<sequence length="217" mass="24653">MEGDYFICGEKELSFLKEKDARMKEAILRIGVIKRKVIPDLFTALVSSITAQQISSKAHETLWNRMLNGIGGMSAEKINSIEIEKLQSFGMSFKKAGYIKNAAAKIVSGEFDISALKNMDDEKVVETLTSLDGIGVWSAEMLMIFSMCRPNVLSFGDFAIQRGLRMIYHHRKITRALFEKYRRRFSPYCSVASLYIWAVSSGEYEGYRDFAPKNVKK</sequence>
<keyword evidence="7" id="KW-1185">Reference proteome</keyword>
<evidence type="ECO:0000256" key="1">
    <source>
        <dbReference type="ARBA" id="ARBA00000086"/>
    </source>
</evidence>
<evidence type="ECO:0000259" key="5">
    <source>
        <dbReference type="SMART" id="SM00478"/>
    </source>
</evidence>
<dbReference type="PANTHER" id="PTHR43003:SF5">
    <property type="entry name" value="DNA-3-METHYLADENINE GLYCOSYLASE"/>
    <property type="match status" value="1"/>
</dbReference>
<evidence type="ECO:0000313" key="6">
    <source>
        <dbReference type="EMBL" id="MDX8415348.1"/>
    </source>
</evidence>
<dbReference type="Proteomes" id="UP001275932">
    <property type="component" value="Unassembled WGS sequence"/>
</dbReference>
<dbReference type="InterPro" id="IPR003265">
    <property type="entry name" value="HhH-GPD_domain"/>
</dbReference>
<comment type="catalytic activity">
    <reaction evidence="1">
        <text>Hydrolysis of alkylated DNA, releasing 3-methyladenine, 3-methylguanine, 7-methylguanine and 7-methyladenine.</text>
        <dbReference type="EC" id="3.2.2.21"/>
    </reaction>
</comment>
<comment type="caution">
    <text evidence="6">The sequence shown here is derived from an EMBL/GenBank/DDBJ whole genome shotgun (WGS) entry which is preliminary data.</text>
</comment>
<reference evidence="6 7" key="1">
    <citation type="submission" date="2022-03" db="EMBL/GenBank/DDBJ databases">
        <title>Novel taxa within the pig intestine.</title>
        <authorList>
            <person name="Wylensek D."/>
            <person name="Bishof K."/>
            <person name="Afrizal A."/>
            <person name="Clavel T."/>
        </authorList>
    </citation>
    <scope>NUCLEOTIDE SEQUENCE [LARGE SCALE GENOMIC DNA]</scope>
    <source>
        <strain evidence="6 7">CLA-KB-P66</strain>
    </source>
</reference>
<dbReference type="CDD" id="cd00056">
    <property type="entry name" value="ENDO3c"/>
    <property type="match status" value="1"/>
</dbReference>
<dbReference type="Gene3D" id="1.10.340.30">
    <property type="entry name" value="Hypothetical protein, domain 2"/>
    <property type="match status" value="1"/>
</dbReference>
<proteinExistence type="predicted"/>
<protein>
    <recommendedName>
        <fullName evidence="2">DNA-3-methyladenine glycosylase II</fullName>
        <ecNumber evidence="2">3.2.2.21</ecNumber>
    </recommendedName>
</protein>
<dbReference type="InterPro" id="IPR011257">
    <property type="entry name" value="DNA_glycosylase"/>
</dbReference>
<feature type="domain" description="HhH-GPD" evidence="5">
    <location>
        <begin position="50"/>
        <end position="201"/>
    </location>
</feature>
<dbReference type="SMART" id="SM00478">
    <property type="entry name" value="ENDO3c"/>
    <property type="match status" value="1"/>
</dbReference>
<evidence type="ECO:0000256" key="4">
    <source>
        <dbReference type="ARBA" id="ARBA00023204"/>
    </source>
</evidence>
<evidence type="ECO:0000256" key="2">
    <source>
        <dbReference type="ARBA" id="ARBA00012000"/>
    </source>
</evidence>
<keyword evidence="4" id="KW-0234">DNA repair</keyword>
<dbReference type="Pfam" id="PF00730">
    <property type="entry name" value="HhH-GPD"/>
    <property type="match status" value="1"/>
</dbReference>
<name>A0ABU4WHV2_9BACT</name>
<dbReference type="PANTHER" id="PTHR43003">
    <property type="entry name" value="DNA-3-METHYLADENINE GLYCOSYLASE"/>
    <property type="match status" value="1"/>
</dbReference>
<evidence type="ECO:0000256" key="3">
    <source>
        <dbReference type="ARBA" id="ARBA00022763"/>
    </source>
</evidence>
<dbReference type="Gene3D" id="1.10.1670.40">
    <property type="match status" value="1"/>
</dbReference>
<dbReference type="RefSeq" id="WP_370396795.1">
    <property type="nucleotide sequence ID" value="NZ_JALBUT010000004.1"/>
</dbReference>
<evidence type="ECO:0000313" key="7">
    <source>
        <dbReference type="Proteomes" id="UP001275932"/>
    </source>
</evidence>
<dbReference type="SUPFAM" id="SSF48150">
    <property type="entry name" value="DNA-glycosylase"/>
    <property type="match status" value="1"/>
</dbReference>
<keyword evidence="3" id="KW-0227">DNA damage</keyword>
<dbReference type="EMBL" id="JALBUT010000004">
    <property type="protein sequence ID" value="MDX8415348.1"/>
    <property type="molecule type" value="Genomic_DNA"/>
</dbReference>
<dbReference type="InterPro" id="IPR051912">
    <property type="entry name" value="Alkylbase_DNA_Glycosylase/TA"/>
</dbReference>
<gene>
    <name evidence="6" type="ORF">MOX91_04030</name>
</gene>
<organism evidence="6 7">
    <name type="scientific">Intestinicryptomonas porci</name>
    <dbReference type="NCBI Taxonomy" id="2926320"/>
    <lineage>
        <taxon>Bacteria</taxon>
        <taxon>Pseudomonadati</taxon>
        <taxon>Verrucomicrobiota</taxon>
        <taxon>Opitutia</taxon>
        <taxon>Opitutales</taxon>
        <taxon>Intestinicryptomonaceae</taxon>
        <taxon>Intestinicryptomonas</taxon>
    </lineage>
</organism>
<accession>A0ABU4WHV2</accession>